<comment type="caution">
    <text evidence="8">The sequence shown here is derived from an EMBL/GenBank/DDBJ whole genome shotgun (WGS) entry which is preliminary data.</text>
</comment>
<evidence type="ECO:0000259" key="7">
    <source>
        <dbReference type="SMART" id="SM00833"/>
    </source>
</evidence>
<dbReference type="InterPro" id="IPR011629">
    <property type="entry name" value="CobW-like_C"/>
</dbReference>
<dbReference type="InterPro" id="IPR036627">
    <property type="entry name" value="CobW-likC_sf"/>
</dbReference>
<dbReference type="RefSeq" id="WP_102651470.1">
    <property type="nucleotide sequence ID" value="NZ_PNRF01000001.1"/>
</dbReference>
<comment type="function">
    <text evidence="5">Zinc chaperone that directly transfers zinc cofactor to target proteins, thereby activating them. Zinc is transferred from the CXCC motif in the GTPase domain to the zinc binding site in target proteins in a process requiring GTP hydrolysis.</text>
</comment>
<dbReference type="PANTHER" id="PTHR13748:SF62">
    <property type="entry name" value="COBW DOMAIN-CONTAINING PROTEIN"/>
    <property type="match status" value="1"/>
</dbReference>
<dbReference type="Pfam" id="PF02492">
    <property type="entry name" value="cobW"/>
    <property type="match status" value="1"/>
</dbReference>
<feature type="domain" description="CobW C-terminal" evidence="7">
    <location>
        <begin position="249"/>
        <end position="343"/>
    </location>
</feature>
<proteinExistence type="inferred from homology"/>
<comment type="similarity">
    <text evidence="4">Belongs to the SIMIBI class G3E GTPase family. ZNG1 subfamily.</text>
</comment>
<dbReference type="SMART" id="SM00833">
    <property type="entry name" value="CobW_C"/>
    <property type="match status" value="1"/>
</dbReference>
<evidence type="ECO:0000313" key="9">
    <source>
        <dbReference type="Proteomes" id="UP000235803"/>
    </source>
</evidence>
<dbReference type="Gene3D" id="3.40.50.300">
    <property type="entry name" value="P-loop containing nucleotide triphosphate hydrolases"/>
    <property type="match status" value="1"/>
</dbReference>
<dbReference type="EMBL" id="PNRF01000001">
    <property type="protein sequence ID" value="PMR78791.1"/>
    <property type="molecule type" value="Genomic_DNA"/>
</dbReference>
<dbReference type="Gene3D" id="3.30.1220.10">
    <property type="entry name" value="CobW-like, C-terminal domain"/>
    <property type="match status" value="1"/>
</dbReference>
<dbReference type="InterPro" id="IPR027417">
    <property type="entry name" value="P-loop_NTPase"/>
</dbReference>
<comment type="catalytic activity">
    <reaction evidence="6">
        <text>GTP + H2O = GDP + phosphate + H(+)</text>
        <dbReference type="Rhea" id="RHEA:19669"/>
        <dbReference type="ChEBI" id="CHEBI:15377"/>
        <dbReference type="ChEBI" id="CHEBI:15378"/>
        <dbReference type="ChEBI" id="CHEBI:37565"/>
        <dbReference type="ChEBI" id="CHEBI:43474"/>
        <dbReference type="ChEBI" id="CHEBI:58189"/>
    </reaction>
    <physiologicalReaction direction="left-to-right" evidence="6">
        <dbReference type="Rhea" id="RHEA:19670"/>
    </physiologicalReaction>
</comment>
<keyword evidence="2" id="KW-0378">Hydrolase</keyword>
<sequence>MSRLLPDIDYGPLPVVVLTGFLGSGKTTLLRRLLAEQPLGETALLINEVGEVGIDHRLVTEVAPETRLLPSGCVCCSIRGELKEALLELLSLRQTGRLPPFSRIVLETTGLADPAPVLATLSHDPQLRHHFGLARTVTLVDALNAPYQEGSQPEWLAQVAAADLLLLGKDDLVDEMAGGALLKRLGELNPTAERGLAAQVASGDPRLLPKRFDAGPGPRADGAQWPLMLRRAADTLGAAPGVSGRHARIVSFVLEFDASLEWDHFALWLSLLLNAHGDKVLRVKGILNLGPGEPPVALHGVQHVLHPPQHLAAWPDDDRRSLIVFITRGLAKPEIEHSLRIFLAALGTPVSERRRSP</sequence>
<evidence type="ECO:0000256" key="2">
    <source>
        <dbReference type="ARBA" id="ARBA00022801"/>
    </source>
</evidence>
<evidence type="ECO:0000256" key="6">
    <source>
        <dbReference type="ARBA" id="ARBA00049117"/>
    </source>
</evidence>
<reference evidence="8 9" key="1">
    <citation type="submission" date="2018-01" db="EMBL/GenBank/DDBJ databases">
        <title>Halomonas endophytica sp. nov., isolated from storage liquid in the stems of Populus euphratica.</title>
        <authorList>
            <person name="Chen C."/>
        </authorList>
    </citation>
    <scope>NUCLEOTIDE SEQUENCE [LARGE SCALE GENOMIC DNA]</scope>
    <source>
        <strain evidence="8 9">MC28</strain>
    </source>
</reference>
<keyword evidence="1" id="KW-0547">Nucleotide-binding</keyword>
<dbReference type="GO" id="GO:0016787">
    <property type="term" value="F:hydrolase activity"/>
    <property type="evidence" value="ECO:0007669"/>
    <property type="project" value="UniProtKB-KW"/>
</dbReference>
<dbReference type="Proteomes" id="UP000235803">
    <property type="component" value="Unassembled WGS sequence"/>
</dbReference>
<dbReference type="GO" id="GO:0000166">
    <property type="term" value="F:nucleotide binding"/>
    <property type="evidence" value="ECO:0007669"/>
    <property type="project" value="UniProtKB-KW"/>
</dbReference>
<keyword evidence="3" id="KW-0143">Chaperone</keyword>
<protein>
    <submittedName>
        <fullName evidence="8">Cobalamin biosynthesis protein CobW</fullName>
    </submittedName>
</protein>
<dbReference type="GO" id="GO:0005737">
    <property type="term" value="C:cytoplasm"/>
    <property type="evidence" value="ECO:0007669"/>
    <property type="project" value="TreeGrafter"/>
</dbReference>
<keyword evidence="9" id="KW-1185">Reference proteome</keyword>
<dbReference type="AlphaFoldDB" id="A0A2N7UEH8"/>
<evidence type="ECO:0000256" key="5">
    <source>
        <dbReference type="ARBA" id="ARBA00045658"/>
    </source>
</evidence>
<accession>A0A2N7UEH8</accession>
<evidence type="ECO:0000313" key="8">
    <source>
        <dbReference type="EMBL" id="PMR78791.1"/>
    </source>
</evidence>
<dbReference type="InterPro" id="IPR051316">
    <property type="entry name" value="Zinc-reg_GTPase_activator"/>
</dbReference>
<dbReference type="Pfam" id="PF07683">
    <property type="entry name" value="CobW_C"/>
    <property type="match status" value="1"/>
</dbReference>
<evidence type="ECO:0000256" key="1">
    <source>
        <dbReference type="ARBA" id="ARBA00022741"/>
    </source>
</evidence>
<name>A0A2N7UEH8_9GAMM</name>
<dbReference type="SUPFAM" id="SSF90002">
    <property type="entry name" value="Hypothetical protein YjiA, C-terminal domain"/>
    <property type="match status" value="1"/>
</dbReference>
<organism evidence="8 9">
    <name type="scientific">Billgrantia endophytica</name>
    <dbReference type="NCBI Taxonomy" id="2033802"/>
    <lineage>
        <taxon>Bacteria</taxon>
        <taxon>Pseudomonadati</taxon>
        <taxon>Pseudomonadota</taxon>
        <taxon>Gammaproteobacteria</taxon>
        <taxon>Oceanospirillales</taxon>
        <taxon>Halomonadaceae</taxon>
        <taxon>Billgrantia</taxon>
    </lineage>
</organism>
<evidence type="ECO:0000256" key="4">
    <source>
        <dbReference type="ARBA" id="ARBA00034320"/>
    </source>
</evidence>
<dbReference type="OrthoDB" id="9808822at2"/>
<dbReference type="PANTHER" id="PTHR13748">
    <property type="entry name" value="COBW-RELATED"/>
    <property type="match status" value="1"/>
</dbReference>
<dbReference type="SUPFAM" id="SSF52540">
    <property type="entry name" value="P-loop containing nucleoside triphosphate hydrolases"/>
    <property type="match status" value="1"/>
</dbReference>
<gene>
    <name evidence="8" type="ORF">C1H69_00560</name>
</gene>
<evidence type="ECO:0000256" key="3">
    <source>
        <dbReference type="ARBA" id="ARBA00023186"/>
    </source>
</evidence>
<dbReference type="InterPro" id="IPR003495">
    <property type="entry name" value="CobW/HypB/UreG_nucleotide-bd"/>
</dbReference>